<feature type="region of interest" description="Disordered" evidence="11">
    <location>
        <begin position="136"/>
        <end position="163"/>
    </location>
</feature>
<dbReference type="PANTHER" id="PTHR24384:SF189">
    <property type="entry name" value="C2H2-TYPE DOMAIN-CONTAINING PROTEIN-RELATED"/>
    <property type="match status" value="1"/>
</dbReference>
<feature type="domain" description="C2H2-type" evidence="12">
    <location>
        <begin position="1024"/>
        <end position="1052"/>
    </location>
</feature>
<feature type="domain" description="C2H2-type" evidence="12">
    <location>
        <begin position="444"/>
        <end position="472"/>
    </location>
</feature>
<feature type="domain" description="C2H2-type" evidence="12">
    <location>
        <begin position="1083"/>
        <end position="1110"/>
    </location>
</feature>
<keyword evidence="4 10" id="KW-0863">Zinc-finger</keyword>
<evidence type="ECO:0000259" key="12">
    <source>
        <dbReference type="PROSITE" id="PS50157"/>
    </source>
</evidence>
<reference evidence="13 14" key="1">
    <citation type="submission" date="2015-04" db="EMBL/GenBank/DDBJ databases">
        <authorList>
            <person name="Syromyatnikov M.Y."/>
            <person name="Popov V.N."/>
        </authorList>
    </citation>
    <scope>NUCLEOTIDE SEQUENCE [LARGE SCALE GENOMIC DNA]</scope>
</reference>
<comment type="subcellular location">
    <subcellularLocation>
        <location evidence="1">Nucleus</location>
    </subcellularLocation>
</comment>
<dbReference type="OrthoDB" id="6077919at2759"/>
<evidence type="ECO:0000256" key="10">
    <source>
        <dbReference type="PROSITE-ProRule" id="PRU00042"/>
    </source>
</evidence>
<dbReference type="InterPro" id="IPR050752">
    <property type="entry name" value="C2H2-ZF_domain"/>
</dbReference>
<feature type="domain" description="C2H2-type" evidence="12">
    <location>
        <begin position="237"/>
        <end position="265"/>
    </location>
</feature>
<proteinExistence type="predicted"/>
<dbReference type="PROSITE" id="PS50157">
    <property type="entry name" value="ZINC_FINGER_C2H2_2"/>
    <property type="match status" value="18"/>
</dbReference>
<keyword evidence="3" id="KW-0677">Repeat</keyword>
<dbReference type="AlphaFoldDB" id="A0A1J1IF06"/>
<evidence type="ECO:0000256" key="5">
    <source>
        <dbReference type="ARBA" id="ARBA00022833"/>
    </source>
</evidence>
<feature type="domain" description="C2H2-type" evidence="12">
    <location>
        <begin position="778"/>
        <end position="805"/>
    </location>
</feature>
<dbReference type="Proteomes" id="UP000183832">
    <property type="component" value="Unassembled WGS sequence"/>
</dbReference>
<dbReference type="PROSITE" id="PS00028">
    <property type="entry name" value="ZINC_FINGER_C2H2_1"/>
    <property type="match status" value="14"/>
</dbReference>
<gene>
    <name evidence="13" type="ORF">CLUMA_CG011707</name>
</gene>
<dbReference type="GO" id="GO:0008270">
    <property type="term" value="F:zinc ion binding"/>
    <property type="evidence" value="ECO:0007669"/>
    <property type="project" value="UniProtKB-KW"/>
</dbReference>
<keyword evidence="14" id="KW-1185">Reference proteome</keyword>
<dbReference type="Pfam" id="PF13912">
    <property type="entry name" value="zf-C2H2_6"/>
    <property type="match status" value="1"/>
</dbReference>
<dbReference type="SMART" id="SM00355">
    <property type="entry name" value="ZnF_C2H2"/>
    <property type="match status" value="19"/>
</dbReference>
<evidence type="ECO:0000256" key="7">
    <source>
        <dbReference type="ARBA" id="ARBA00023125"/>
    </source>
</evidence>
<feature type="domain" description="C2H2-type" evidence="12">
    <location>
        <begin position="181"/>
        <end position="209"/>
    </location>
</feature>
<feature type="domain" description="C2H2-type" evidence="12">
    <location>
        <begin position="529"/>
        <end position="556"/>
    </location>
</feature>
<dbReference type="InterPro" id="IPR036236">
    <property type="entry name" value="Znf_C2H2_sf"/>
</dbReference>
<keyword evidence="5" id="KW-0862">Zinc</keyword>
<evidence type="ECO:0000313" key="13">
    <source>
        <dbReference type="EMBL" id="CRK98346.1"/>
    </source>
</evidence>
<keyword evidence="6" id="KW-0805">Transcription regulation</keyword>
<organism evidence="13 14">
    <name type="scientific">Clunio marinus</name>
    <dbReference type="NCBI Taxonomy" id="568069"/>
    <lineage>
        <taxon>Eukaryota</taxon>
        <taxon>Metazoa</taxon>
        <taxon>Ecdysozoa</taxon>
        <taxon>Arthropoda</taxon>
        <taxon>Hexapoda</taxon>
        <taxon>Insecta</taxon>
        <taxon>Pterygota</taxon>
        <taxon>Neoptera</taxon>
        <taxon>Endopterygota</taxon>
        <taxon>Diptera</taxon>
        <taxon>Nematocera</taxon>
        <taxon>Chironomoidea</taxon>
        <taxon>Chironomidae</taxon>
        <taxon>Clunio</taxon>
    </lineage>
</organism>
<keyword evidence="8" id="KW-0804">Transcription</keyword>
<dbReference type="InterPro" id="IPR013087">
    <property type="entry name" value="Znf_C2H2_type"/>
</dbReference>
<dbReference type="GO" id="GO:0000981">
    <property type="term" value="F:DNA-binding transcription factor activity, RNA polymerase II-specific"/>
    <property type="evidence" value="ECO:0007669"/>
    <property type="project" value="TreeGrafter"/>
</dbReference>
<dbReference type="SUPFAM" id="SSF57667">
    <property type="entry name" value="beta-beta-alpha zinc fingers"/>
    <property type="match status" value="9"/>
</dbReference>
<dbReference type="SMART" id="SM00868">
    <property type="entry name" value="zf-AD"/>
    <property type="match status" value="3"/>
</dbReference>
<dbReference type="PANTHER" id="PTHR24384">
    <property type="entry name" value="FINGER PUTATIVE TRANSCRIPTION FACTOR FAMILY-RELATED"/>
    <property type="match status" value="1"/>
</dbReference>
<dbReference type="STRING" id="568069.A0A1J1IF06"/>
<evidence type="ECO:0000256" key="6">
    <source>
        <dbReference type="ARBA" id="ARBA00023015"/>
    </source>
</evidence>
<evidence type="ECO:0000313" key="14">
    <source>
        <dbReference type="Proteomes" id="UP000183832"/>
    </source>
</evidence>
<keyword evidence="2" id="KW-0479">Metal-binding</keyword>
<feature type="compositionally biased region" description="Polar residues" evidence="11">
    <location>
        <begin position="145"/>
        <end position="157"/>
    </location>
</feature>
<feature type="domain" description="C2H2-type" evidence="12">
    <location>
        <begin position="997"/>
        <end position="1019"/>
    </location>
</feature>
<dbReference type="EMBL" id="CVRI01000047">
    <property type="protein sequence ID" value="CRK98346.1"/>
    <property type="molecule type" value="Genomic_DNA"/>
</dbReference>
<accession>A0A1J1IF06</accession>
<sequence length="1176" mass="138133">MASMISSCVCEYMGPFKNELTVVTGYSEKQISQILENFLQEKLPESVIENSGICQNCFIKFNEYDEHQTMAQQIQKELLGMYFQTPTAYTTYNIKEVKIEKEEILYEEIENVSGTIVEEIEVDFPEYSKKYVPKKKTPKVENKTNKSSSVLVQPRKTSYSRKEKDKDEGLIVIMVNGMKRYQCEFCGKKEFNSRSRLKTHRLIHTSERNFMCQTCGASFKTLNCLKNHSRLHNNIFYYCDLCPSRFKGKHELRCHMDAIHLGRKDHICQICGKAFSRDKTLRQHLMYHLNERNIVCEVCGFKTVNRPKMARHMKSHTGERNYECSICGKRFLYSYNVTAHIKHVHYHEKRPTTNEEKLTCTVCGKIQKKIHTMYFQAQKACTDYSFEDGTSIETEEKENIGDAIVEIEVELPEKIKNYKPSYSRKEKDKDKGLIVIMVDGMKRYQCEICGKNIFKARKNLARHKLIHTSERNFICKLCGASFKTSKNLRSHTKRHENIFYYCNLCPFRSKGKHELRCHMDAIHLMRKDHICQICGKAFSRDNTLRQHVKYHKNERNIVCDVCGFKTAYSLENCFICCGFMGSFKNELTESTGFSEKTIYQLIENFTNINLSQEIIDEAGICQNCLIKFNEYDEHRSVAEQIQAELSSLFQNTCEAYGNNIKQEKQDTWEDQFHAQEEINNSIDTYEASQISNEYIAEMCMESAEEGSYPKNEKIMTTLGDNESKLVPFLKEKSSTFEKINKKVHQLEKRDYICQICEKAFLESKTLRRHMKYHLIERNICELCGFKTFERANMTRHMKSHTRERNHEIGTYMKSLKLMKKMSLKQKNFTNINLSQEIIDEAGICQNCLIKFNEYDEHRSVAEQIQAELSSLFQNTCEAYGNNIKQEKQDTWEDQFHAQEEINNSIDTYEASQISNECIAEMYMESAEEGSYPKNEYIISTLWDDDSKRVPFLKEKSSTFEETESKKKNHQCEICFKTFKEKSKLRTHRLIHTTVRNVICPICSKAFKTQACLRAHKRVHNPTYVYCDYCGKSYTQKPELSRHMKFAHFNIRDFSCEFCSATFATKSHLTAHRSTHTGLDYKTIVCEVCDITFLTKAKLDRHMKSHTGERNFECSICDKKFLYSYNVTAHIKHVHYREKRKSVNRECSICSKKFFKVWKLREHLRDEHNVMETDNVI</sequence>
<name>A0A1J1IF06_9DIPT</name>
<dbReference type="FunFam" id="3.30.160.60:FF:000100">
    <property type="entry name" value="Zinc finger 45-like"/>
    <property type="match status" value="1"/>
</dbReference>
<feature type="domain" description="C2H2-type" evidence="12">
    <location>
        <begin position="266"/>
        <end position="293"/>
    </location>
</feature>
<feature type="domain" description="C2H2-type" evidence="12">
    <location>
        <begin position="1111"/>
        <end position="1139"/>
    </location>
</feature>
<feature type="domain" description="C2H2-type" evidence="12">
    <location>
        <begin position="322"/>
        <end position="350"/>
    </location>
</feature>
<feature type="domain" description="C2H2-type" evidence="12">
    <location>
        <begin position="294"/>
        <end position="321"/>
    </location>
</feature>
<dbReference type="InterPro" id="IPR012934">
    <property type="entry name" value="Znf_AD"/>
</dbReference>
<dbReference type="GO" id="GO:0005634">
    <property type="term" value="C:nucleus"/>
    <property type="evidence" value="ECO:0007669"/>
    <property type="project" value="UniProtKB-SubCell"/>
</dbReference>
<dbReference type="Pfam" id="PF00096">
    <property type="entry name" value="zf-C2H2"/>
    <property type="match status" value="6"/>
</dbReference>
<feature type="domain" description="C2H2-type" evidence="12">
    <location>
        <begin position="210"/>
        <end position="234"/>
    </location>
</feature>
<feature type="domain" description="C2H2-type" evidence="12">
    <location>
        <begin position="473"/>
        <end position="495"/>
    </location>
</feature>
<dbReference type="Gene3D" id="3.30.160.60">
    <property type="entry name" value="Classic Zinc Finger"/>
    <property type="match status" value="15"/>
</dbReference>
<evidence type="ECO:0000256" key="1">
    <source>
        <dbReference type="ARBA" id="ARBA00004123"/>
    </source>
</evidence>
<evidence type="ECO:0000256" key="8">
    <source>
        <dbReference type="ARBA" id="ARBA00023163"/>
    </source>
</evidence>
<keyword evidence="7" id="KW-0238">DNA-binding</keyword>
<evidence type="ECO:0000256" key="11">
    <source>
        <dbReference type="SAM" id="MobiDB-lite"/>
    </source>
</evidence>
<feature type="domain" description="C2H2-type" evidence="12">
    <location>
        <begin position="969"/>
        <end position="996"/>
    </location>
</feature>
<evidence type="ECO:0000256" key="2">
    <source>
        <dbReference type="ARBA" id="ARBA00022723"/>
    </source>
</evidence>
<feature type="domain" description="C2H2-type" evidence="12">
    <location>
        <begin position="1053"/>
        <end position="1080"/>
    </location>
</feature>
<evidence type="ECO:0000256" key="3">
    <source>
        <dbReference type="ARBA" id="ARBA00022737"/>
    </source>
</evidence>
<keyword evidence="9" id="KW-0539">Nucleus</keyword>
<feature type="domain" description="C2H2-type" evidence="12">
    <location>
        <begin position="1144"/>
        <end position="1172"/>
    </location>
</feature>
<dbReference type="GO" id="GO:0000978">
    <property type="term" value="F:RNA polymerase II cis-regulatory region sequence-specific DNA binding"/>
    <property type="evidence" value="ECO:0007669"/>
    <property type="project" value="TreeGrafter"/>
</dbReference>
<protein>
    <submittedName>
        <fullName evidence="13">CLUMA_CG011707, isoform A</fullName>
    </submittedName>
</protein>
<feature type="domain" description="C2H2-type" evidence="12">
    <location>
        <begin position="751"/>
        <end position="778"/>
    </location>
</feature>
<evidence type="ECO:0000256" key="4">
    <source>
        <dbReference type="ARBA" id="ARBA00022771"/>
    </source>
</evidence>
<evidence type="ECO:0000256" key="9">
    <source>
        <dbReference type="ARBA" id="ARBA00023242"/>
    </source>
</evidence>